<dbReference type="InterPro" id="IPR001938">
    <property type="entry name" value="Thaumatin"/>
</dbReference>
<evidence type="ECO:0000256" key="1">
    <source>
        <dbReference type="PIRSR" id="PIRSR002703-1"/>
    </source>
</evidence>
<proteinExistence type="predicted"/>
<sequence length="188" mass="20200">MGLMFTIKFLPILSLSLILLPRTTHASAFIVKNNCTYPVWAASIRPHGGKELARGMDDLWILSVAPGTDGSRIWGRTHCDFDSGSTHPCQTGDCGNFLECTAPGMRSATLAEFTLSDQPAGAGADFYHISNDDGFNIPMSFAPTTKSVHSGNCTPIQCDSNACPNRTDVHSCPSGLNYEVVFCPPSQL</sequence>
<dbReference type="SMART" id="SM00205">
    <property type="entry name" value="THN"/>
    <property type="match status" value="1"/>
</dbReference>
<reference evidence="3 4" key="1">
    <citation type="submission" date="2018-04" db="EMBL/GenBank/DDBJ databases">
        <authorList>
            <person name="Vogel A."/>
        </authorList>
    </citation>
    <scope>NUCLEOTIDE SEQUENCE [LARGE SCALE GENOMIC DNA]</scope>
</reference>
<keyword evidence="4" id="KW-1185">Reference proteome</keyword>
<dbReference type="PIRSF" id="PIRSF002703">
    <property type="entry name" value="Thaumatin"/>
    <property type="match status" value="1"/>
</dbReference>
<dbReference type="OrthoDB" id="430315at2759"/>
<dbReference type="InterPro" id="IPR037176">
    <property type="entry name" value="Osmotin/thaumatin-like_sf"/>
</dbReference>
<feature type="disulfide bond" evidence="1">
    <location>
        <begin position="79"/>
        <end position="89"/>
    </location>
</feature>
<keyword evidence="1" id="KW-1015">Disulfide bond</keyword>
<gene>
    <name evidence="3" type="ORF">CCAM_LOCUS36624</name>
</gene>
<accession>A0A484N3K3</accession>
<name>A0A484N3K3_9ASTE</name>
<feature type="signal peptide" evidence="2">
    <location>
        <begin position="1"/>
        <end position="26"/>
    </location>
</feature>
<dbReference type="EMBL" id="OOIL02005488">
    <property type="protein sequence ID" value="VFQ94848.1"/>
    <property type="molecule type" value="Genomic_DNA"/>
</dbReference>
<evidence type="ECO:0000256" key="2">
    <source>
        <dbReference type="SAM" id="SignalP"/>
    </source>
</evidence>
<dbReference type="SUPFAM" id="SSF49870">
    <property type="entry name" value="Osmotin, thaumatin-like protein"/>
    <property type="match status" value="1"/>
</dbReference>
<dbReference type="PRINTS" id="PR00347">
    <property type="entry name" value="THAUMATIN"/>
</dbReference>
<feature type="disulfide bond" evidence="1">
    <location>
        <begin position="94"/>
        <end position="100"/>
    </location>
</feature>
<keyword evidence="2" id="KW-0732">Signal</keyword>
<protein>
    <recommendedName>
        <fullName evidence="5">Thaumatin-like protein</fullName>
    </recommendedName>
</protein>
<evidence type="ECO:0000313" key="3">
    <source>
        <dbReference type="EMBL" id="VFQ94848.1"/>
    </source>
</evidence>
<dbReference type="Gene3D" id="2.60.110.10">
    <property type="entry name" value="Thaumatin"/>
    <property type="match status" value="1"/>
</dbReference>
<dbReference type="PANTHER" id="PTHR31048">
    <property type="entry name" value="OS03G0233200 PROTEIN"/>
    <property type="match status" value="1"/>
</dbReference>
<evidence type="ECO:0008006" key="5">
    <source>
        <dbReference type="Google" id="ProtNLM"/>
    </source>
</evidence>
<dbReference type="AlphaFoldDB" id="A0A484N3K3"/>
<dbReference type="Proteomes" id="UP000595140">
    <property type="component" value="Unassembled WGS sequence"/>
</dbReference>
<evidence type="ECO:0000313" key="4">
    <source>
        <dbReference type="Proteomes" id="UP000595140"/>
    </source>
</evidence>
<dbReference type="Pfam" id="PF00314">
    <property type="entry name" value="Thaumatin"/>
    <property type="match status" value="1"/>
</dbReference>
<feature type="chain" id="PRO_5019799342" description="Thaumatin-like protein" evidence="2">
    <location>
        <begin position="27"/>
        <end position="188"/>
    </location>
</feature>
<organism evidence="3 4">
    <name type="scientific">Cuscuta campestris</name>
    <dbReference type="NCBI Taxonomy" id="132261"/>
    <lineage>
        <taxon>Eukaryota</taxon>
        <taxon>Viridiplantae</taxon>
        <taxon>Streptophyta</taxon>
        <taxon>Embryophyta</taxon>
        <taxon>Tracheophyta</taxon>
        <taxon>Spermatophyta</taxon>
        <taxon>Magnoliopsida</taxon>
        <taxon>eudicotyledons</taxon>
        <taxon>Gunneridae</taxon>
        <taxon>Pentapetalae</taxon>
        <taxon>asterids</taxon>
        <taxon>lamiids</taxon>
        <taxon>Solanales</taxon>
        <taxon>Convolvulaceae</taxon>
        <taxon>Cuscuteae</taxon>
        <taxon>Cuscuta</taxon>
        <taxon>Cuscuta subgen. Grammica</taxon>
        <taxon>Cuscuta sect. Cleistogrammica</taxon>
    </lineage>
</organism>
<dbReference type="PROSITE" id="PS51367">
    <property type="entry name" value="THAUMATIN_2"/>
    <property type="match status" value="1"/>
</dbReference>